<dbReference type="InterPro" id="IPR036849">
    <property type="entry name" value="Enolase-like_C_sf"/>
</dbReference>
<dbReference type="SUPFAM" id="SSF47391">
    <property type="entry name" value="Dimerization-anchoring domain of cAMP-dependent PK regulatory subunit"/>
    <property type="match status" value="1"/>
</dbReference>
<name>A0AAD5LGT8_PYTIN</name>
<dbReference type="Proteomes" id="UP001209570">
    <property type="component" value="Unassembled WGS sequence"/>
</dbReference>
<keyword evidence="10" id="KW-1185">Reference proteome</keyword>
<dbReference type="PANTHER" id="PTHR11902:SF1">
    <property type="entry name" value="ENOLASE"/>
    <property type="match status" value="1"/>
</dbReference>
<dbReference type="PANTHER" id="PTHR11902">
    <property type="entry name" value="ENOLASE"/>
    <property type="match status" value="1"/>
</dbReference>
<dbReference type="EC" id="4.2.1.11" evidence="3"/>
<evidence type="ECO:0000256" key="5">
    <source>
        <dbReference type="ARBA" id="ARBA00023152"/>
    </source>
</evidence>
<dbReference type="Gene3D" id="3.30.390.10">
    <property type="entry name" value="Enolase-like, N-terminal domain"/>
    <property type="match status" value="1"/>
</dbReference>
<dbReference type="InterPro" id="IPR020811">
    <property type="entry name" value="Enolase_N"/>
</dbReference>
<evidence type="ECO:0000256" key="1">
    <source>
        <dbReference type="ARBA" id="ARBA00005031"/>
    </source>
</evidence>
<keyword evidence="6" id="KW-0456">Lyase</keyword>
<accession>A0AAD5LGT8</accession>
<gene>
    <name evidence="9" type="ORF">P43SY_003501</name>
</gene>
<feature type="domain" description="Enolase N-terminal" evidence="8">
    <location>
        <begin position="59"/>
        <end position="189"/>
    </location>
</feature>
<dbReference type="InterPro" id="IPR000941">
    <property type="entry name" value="Enolase"/>
</dbReference>
<dbReference type="InterPro" id="IPR020810">
    <property type="entry name" value="Enolase_C"/>
</dbReference>
<dbReference type="GO" id="GO:0000287">
    <property type="term" value="F:magnesium ion binding"/>
    <property type="evidence" value="ECO:0007669"/>
    <property type="project" value="InterPro"/>
</dbReference>
<evidence type="ECO:0000313" key="10">
    <source>
        <dbReference type="Proteomes" id="UP001209570"/>
    </source>
</evidence>
<evidence type="ECO:0000256" key="4">
    <source>
        <dbReference type="ARBA" id="ARBA00022842"/>
    </source>
</evidence>
<dbReference type="InterPro" id="IPR029017">
    <property type="entry name" value="Enolase-like_N"/>
</dbReference>
<evidence type="ECO:0000259" key="7">
    <source>
        <dbReference type="SMART" id="SM01192"/>
    </source>
</evidence>
<dbReference type="GO" id="GO:0004634">
    <property type="term" value="F:phosphopyruvate hydratase activity"/>
    <property type="evidence" value="ECO:0007669"/>
    <property type="project" value="UniProtKB-EC"/>
</dbReference>
<sequence length="547" mass="58151">MADDGETRERDVVEAYIQEHALETSLNDVINQVVADRPEDPFLVLSALLYAKATAKRGIFHVQVKEIFDGLGLPGVLVRLHTGKGVFEAASSSDVAGIVDRPELFDAFAPTVPLDKQRFGGQGYRLRAQRAEQLLVDALVNVEPTDQAAIDSSLLVLEPEIGRNVCIAASVAACKAGAKFAEIPLHEYVAQLHEMPMESVCLPMPLFSVLNGGRFGANKLFVRDIFMTPTSATSFADALQLGVEITRAVRQQLELRGVGYHNAGQLGGFAPPFQSPAEAVEVLRAALEETRSRVESTSPSVSLLDPASVSPLRVEFGLDVAASDFCVLAADAPPGDDDETKSTQSYNVDKWFPGSSGQIKSSEEMVEMVRTLVKELGATAVVDPFSASDLKSFATLLSLEHDTEAQDAAGGEASAEASLVQSVGSDPNCRLQVVARDAFELNGADVLHEERACNTVLLQLHQFPSVTRALKAVAEARGLGLAVMLGAAAGHPPCDSAFLAAFTTGAGIGQVMFGGLLAADSADRYNHLLLASEEEASPGFVSTAFRR</sequence>
<dbReference type="SMART" id="SM01193">
    <property type="entry name" value="Enolase_N"/>
    <property type="match status" value="1"/>
</dbReference>
<evidence type="ECO:0000256" key="6">
    <source>
        <dbReference type="ARBA" id="ARBA00023239"/>
    </source>
</evidence>
<comment type="pathway">
    <text evidence="1">Carbohydrate degradation; glycolysis; pyruvate from D-glyceraldehyde 3-phosphate: step 4/5.</text>
</comment>
<protein>
    <recommendedName>
        <fullName evidence="3">phosphopyruvate hydratase</fullName>
        <ecNumber evidence="3">4.2.1.11</ecNumber>
    </recommendedName>
</protein>
<keyword evidence="5" id="KW-0324">Glycolysis</keyword>
<proteinExistence type="inferred from homology"/>
<dbReference type="GO" id="GO:0000015">
    <property type="term" value="C:phosphopyruvate hydratase complex"/>
    <property type="evidence" value="ECO:0007669"/>
    <property type="project" value="InterPro"/>
</dbReference>
<evidence type="ECO:0000313" key="9">
    <source>
        <dbReference type="EMBL" id="KAJ0397617.1"/>
    </source>
</evidence>
<dbReference type="SUPFAM" id="SSF54826">
    <property type="entry name" value="Enolase N-terminal domain-like"/>
    <property type="match status" value="1"/>
</dbReference>
<evidence type="ECO:0000256" key="2">
    <source>
        <dbReference type="ARBA" id="ARBA00009604"/>
    </source>
</evidence>
<dbReference type="Pfam" id="PF00113">
    <property type="entry name" value="Enolase_C"/>
    <property type="match status" value="2"/>
</dbReference>
<comment type="similarity">
    <text evidence="2">Belongs to the enolase family.</text>
</comment>
<dbReference type="Pfam" id="PF03952">
    <property type="entry name" value="Enolase_N"/>
    <property type="match status" value="1"/>
</dbReference>
<dbReference type="GO" id="GO:0006096">
    <property type="term" value="P:glycolytic process"/>
    <property type="evidence" value="ECO:0007669"/>
    <property type="project" value="UniProtKB-KW"/>
</dbReference>
<dbReference type="Gene3D" id="3.20.20.120">
    <property type="entry name" value="Enolase-like C-terminal domain"/>
    <property type="match status" value="1"/>
</dbReference>
<dbReference type="CDD" id="cd22962">
    <property type="entry name" value="DD_AtENO3-like"/>
    <property type="match status" value="1"/>
</dbReference>
<dbReference type="SMART" id="SM01192">
    <property type="entry name" value="Enolase_C"/>
    <property type="match status" value="1"/>
</dbReference>
<organism evidence="9 10">
    <name type="scientific">Pythium insidiosum</name>
    <name type="common">Pythiosis disease agent</name>
    <dbReference type="NCBI Taxonomy" id="114742"/>
    <lineage>
        <taxon>Eukaryota</taxon>
        <taxon>Sar</taxon>
        <taxon>Stramenopiles</taxon>
        <taxon>Oomycota</taxon>
        <taxon>Peronosporomycetes</taxon>
        <taxon>Pythiales</taxon>
        <taxon>Pythiaceae</taxon>
        <taxon>Pythium</taxon>
    </lineage>
</organism>
<dbReference type="EMBL" id="JAKCXM010000244">
    <property type="protein sequence ID" value="KAJ0397617.1"/>
    <property type="molecule type" value="Genomic_DNA"/>
</dbReference>
<feature type="domain" description="Enolase C-terminal TIM barrel" evidence="7">
    <location>
        <begin position="199"/>
        <end position="542"/>
    </location>
</feature>
<keyword evidence="4" id="KW-0460">Magnesium</keyword>
<dbReference type="SUPFAM" id="SSF51604">
    <property type="entry name" value="Enolase C-terminal domain-like"/>
    <property type="match status" value="1"/>
</dbReference>
<evidence type="ECO:0000256" key="3">
    <source>
        <dbReference type="ARBA" id="ARBA00012058"/>
    </source>
</evidence>
<reference evidence="9" key="1">
    <citation type="submission" date="2021-12" db="EMBL/GenBank/DDBJ databases">
        <title>Prjna785345.</title>
        <authorList>
            <person name="Rujirawat T."/>
            <person name="Krajaejun T."/>
        </authorList>
    </citation>
    <scope>NUCLEOTIDE SEQUENCE</scope>
    <source>
        <strain evidence="9">Pi057C3</strain>
    </source>
</reference>
<evidence type="ECO:0000259" key="8">
    <source>
        <dbReference type="SMART" id="SM01193"/>
    </source>
</evidence>
<comment type="caution">
    <text evidence="9">The sequence shown here is derived from an EMBL/GenBank/DDBJ whole genome shotgun (WGS) entry which is preliminary data.</text>
</comment>
<dbReference type="AlphaFoldDB" id="A0AAD5LGT8"/>